<dbReference type="GO" id="GO:0005737">
    <property type="term" value="C:cytoplasm"/>
    <property type="evidence" value="ECO:0007669"/>
    <property type="project" value="UniProtKB-SubCell"/>
</dbReference>
<reference evidence="12 13" key="1">
    <citation type="submission" date="2020-07" db="EMBL/GenBank/DDBJ databases">
        <title>Sequencing the genomes of 1000 actinobacteria strains.</title>
        <authorList>
            <person name="Klenk H.-P."/>
        </authorList>
    </citation>
    <scope>NUCLEOTIDE SEQUENCE [LARGE SCALE GENOMIC DNA]</scope>
    <source>
        <strain evidence="12 13">DSM 24552</strain>
    </source>
</reference>
<dbReference type="SUPFAM" id="SSF46767">
    <property type="entry name" value="Methylated DNA-protein cysteine methyltransferase, C-terminal domain"/>
    <property type="match status" value="1"/>
</dbReference>
<dbReference type="FunFam" id="1.10.10.10:FF:000214">
    <property type="entry name" value="Methylated-DNA--protein-cysteine methyltransferase"/>
    <property type="match status" value="1"/>
</dbReference>
<dbReference type="InterPro" id="IPR001497">
    <property type="entry name" value="MethylDNA_cys_MeTrfase_AS"/>
</dbReference>
<evidence type="ECO:0000256" key="4">
    <source>
        <dbReference type="ARBA" id="ARBA00022603"/>
    </source>
</evidence>
<keyword evidence="4 9" id="KW-0489">Methyltransferase</keyword>
<comment type="catalytic activity">
    <reaction evidence="8 9">
        <text>a 6-O-methyl-2'-deoxyguanosine in DNA + L-cysteinyl-[protein] = S-methyl-L-cysteinyl-[protein] + a 2'-deoxyguanosine in DNA</text>
        <dbReference type="Rhea" id="RHEA:24000"/>
        <dbReference type="Rhea" id="RHEA-COMP:10131"/>
        <dbReference type="Rhea" id="RHEA-COMP:10132"/>
        <dbReference type="Rhea" id="RHEA-COMP:11367"/>
        <dbReference type="Rhea" id="RHEA-COMP:11368"/>
        <dbReference type="ChEBI" id="CHEBI:29950"/>
        <dbReference type="ChEBI" id="CHEBI:82612"/>
        <dbReference type="ChEBI" id="CHEBI:85445"/>
        <dbReference type="ChEBI" id="CHEBI:85448"/>
        <dbReference type="EC" id="2.1.1.63"/>
    </reaction>
</comment>
<keyword evidence="5 9" id="KW-0808">Transferase</keyword>
<dbReference type="Proteomes" id="UP000544110">
    <property type="component" value="Unassembled WGS sequence"/>
</dbReference>
<keyword evidence="7 9" id="KW-0234">DNA repair</keyword>
<dbReference type="EC" id="2.1.1.63" evidence="9"/>
<dbReference type="NCBIfam" id="TIGR00589">
    <property type="entry name" value="ogt"/>
    <property type="match status" value="1"/>
</dbReference>
<evidence type="ECO:0000256" key="1">
    <source>
        <dbReference type="ARBA" id="ARBA00001286"/>
    </source>
</evidence>
<dbReference type="InterPro" id="IPR008332">
    <property type="entry name" value="MethylG_MeTrfase_N"/>
</dbReference>
<dbReference type="CDD" id="cd06445">
    <property type="entry name" value="ATase"/>
    <property type="match status" value="1"/>
</dbReference>
<evidence type="ECO:0000256" key="7">
    <source>
        <dbReference type="ARBA" id="ARBA00023204"/>
    </source>
</evidence>
<organism evidence="12 13">
    <name type="scientific">Nocardioides perillae</name>
    <dbReference type="NCBI Taxonomy" id="1119534"/>
    <lineage>
        <taxon>Bacteria</taxon>
        <taxon>Bacillati</taxon>
        <taxon>Actinomycetota</taxon>
        <taxon>Actinomycetes</taxon>
        <taxon>Propionibacteriales</taxon>
        <taxon>Nocardioidaceae</taxon>
        <taxon>Nocardioides</taxon>
    </lineage>
</organism>
<comment type="similarity">
    <text evidence="2 9">Belongs to the MGMT family.</text>
</comment>
<comment type="function">
    <text evidence="9">Involved in the cellular defense against the biological effects of O6-methylguanine (O6-MeG) and O4-methylthymine (O4-MeT) in DNA. Repairs the methylated nucleobase in DNA by stoichiometrically transferring the methyl group to a cysteine residue in the enzyme. This is a suicide reaction: the enzyme is irreversibly inactivated.</text>
</comment>
<dbReference type="InterPro" id="IPR014048">
    <property type="entry name" value="MethylDNA_cys_MeTrfase_DNA-bd"/>
</dbReference>
<comment type="miscellaneous">
    <text evidence="9">This enzyme catalyzes only one turnover and therefore is not strictly catalytic. According to one definition, an enzyme is a biocatalyst that acts repeatedly and over many reaction cycles.</text>
</comment>
<evidence type="ECO:0000256" key="6">
    <source>
        <dbReference type="ARBA" id="ARBA00022763"/>
    </source>
</evidence>
<protein>
    <recommendedName>
        <fullName evidence="9">Methylated-DNA--protein-cysteine methyltransferase</fullName>
        <ecNumber evidence="9">2.1.1.63</ecNumber>
    </recommendedName>
    <alternativeName>
        <fullName evidence="9">6-O-methylguanine-DNA methyltransferase</fullName>
        <shortName evidence="9">MGMT</shortName>
    </alternativeName>
    <alternativeName>
        <fullName evidence="9">O-6-methylguanine-DNA-alkyltransferase</fullName>
    </alternativeName>
</protein>
<keyword evidence="13" id="KW-1185">Reference proteome</keyword>
<dbReference type="Pfam" id="PF01035">
    <property type="entry name" value="DNA_binding_1"/>
    <property type="match status" value="1"/>
</dbReference>
<evidence type="ECO:0000313" key="13">
    <source>
        <dbReference type="Proteomes" id="UP000544110"/>
    </source>
</evidence>
<evidence type="ECO:0000259" key="10">
    <source>
        <dbReference type="Pfam" id="PF01035"/>
    </source>
</evidence>
<dbReference type="GO" id="GO:0032259">
    <property type="term" value="P:methylation"/>
    <property type="evidence" value="ECO:0007669"/>
    <property type="project" value="UniProtKB-KW"/>
</dbReference>
<dbReference type="HAMAP" id="MF_00772">
    <property type="entry name" value="OGT"/>
    <property type="match status" value="1"/>
</dbReference>
<accession>A0A7Y9RX84</accession>
<proteinExistence type="inferred from homology"/>
<gene>
    <name evidence="12" type="ORF">BJ989_002737</name>
</gene>
<dbReference type="AlphaFoldDB" id="A0A7Y9RX84"/>
<keyword evidence="6 9" id="KW-0227">DNA damage</keyword>
<dbReference type="Gene3D" id="3.30.160.70">
    <property type="entry name" value="Methylated DNA-protein cysteine methyltransferase domain"/>
    <property type="match status" value="1"/>
</dbReference>
<dbReference type="InterPro" id="IPR036217">
    <property type="entry name" value="MethylDNA_cys_MeTrfase_DNAb"/>
</dbReference>
<dbReference type="InterPro" id="IPR036388">
    <property type="entry name" value="WH-like_DNA-bd_sf"/>
</dbReference>
<evidence type="ECO:0000256" key="5">
    <source>
        <dbReference type="ARBA" id="ARBA00022679"/>
    </source>
</evidence>
<dbReference type="Gene3D" id="1.10.10.10">
    <property type="entry name" value="Winged helix-like DNA-binding domain superfamily/Winged helix DNA-binding domain"/>
    <property type="match status" value="1"/>
</dbReference>
<dbReference type="PANTHER" id="PTHR10815:SF5">
    <property type="entry name" value="METHYLATED-DNA--PROTEIN-CYSTEINE METHYLTRANSFERASE"/>
    <property type="match status" value="1"/>
</dbReference>
<dbReference type="InterPro" id="IPR023546">
    <property type="entry name" value="MGMT"/>
</dbReference>
<dbReference type="GO" id="GO:0003908">
    <property type="term" value="F:methylated-DNA-[protein]-cysteine S-methyltransferase activity"/>
    <property type="evidence" value="ECO:0007669"/>
    <property type="project" value="UniProtKB-UniRule"/>
</dbReference>
<name>A0A7Y9RX84_9ACTN</name>
<evidence type="ECO:0000259" key="11">
    <source>
        <dbReference type="Pfam" id="PF02870"/>
    </source>
</evidence>
<dbReference type="PANTHER" id="PTHR10815">
    <property type="entry name" value="METHYLATED-DNA--PROTEIN-CYSTEINE METHYLTRANSFERASE"/>
    <property type="match status" value="1"/>
</dbReference>
<keyword evidence="3 9" id="KW-0963">Cytoplasm</keyword>
<evidence type="ECO:0000256" key="9">
    <source>
        <dbReference type="HAMAP-Rule" id="MF_00772"/>
    </source>
</evidence>
<comment type="catalytic activity">
    <reaction evidence="1 9">
        <text>a 4-O-methyl-thymidine in DNA + L-cysteinyl-[protein] = a thymidine in DNA + S-methyl-L-cysteinyl-[protein]</text>
        <dbReference type="Rhea" id="RHEA:53428"/>
        <dbReference type="Rhea" id="RHEA-COMP:10131"/>
        <dbReference type="Rhea" id="RHEA-COMP:10132"/>
        <dbReference type="Rhea" id="RHEA-COMP:13555"/>
        <dbReference type="Rhea" id="RHEA-COMP:13556"/>
        <dbReference type="ChEBI" id="CHEBI:29950"/>
        <dbReference type="ChEBI" id="CHEBI:82612"/>
        <dbReference type="ChEBI" id="CHEBI:137386"/>
        <dbReference type="ChEBI" id="CHEBI:137387"/>
        <dbReference type="EC" id="2.1.1.63"/>
    </reaction>
</comment>
<feature type="domain" description="Methylated-DNA-[protein]-cysteine S-methyltransferase DNA binding" evidence="10">
    <location>
        <begin position="76"/>
        <end position="156"/>
    </location>
</feature>
<dbReference type="EMBL" id="JACCAC010000001">
    <property type="protein sequence ID" value="NYG56433.1"/>
    <property type="molecule type" value="Genomic_DNA"/>
</dbReference>
<dbReference type="PROSITE" id="PS00374">
    <property type="entry name" value="MGMT"/>
    <property type="match status" value="1"/>
</dbReference>
<evidence type="ECO:0000256" key="3">
    <source>
        <dbReference type="ARBA" id="ARBA00022490"/>
    </source>
</evidence>
<comment type="subcellular location">
    <subcellularLocation>
        <location evidence="9">Cytoplasm</location>
    </subcellularLocation>
</comment>
<comment type="caution">
    <text evidence="12">The sequence shown here is derived from an EMBL/GenBank/DDBJ whole genome shotgun (WGS) entry which is preliminary data.</text>
</comment>
<evidence type="ECO:0000256" key="8">
    <source>
        <dbReference type="ARBA" id="ARBA00049348"/>
    </source>
</evidence>
<dbReference type="RefSeq" id="WP_179518686.1">
    <property type="nucleotide sequence ID" value="NZ_JACCAC010000001.1"/>
</dbReference>
<dbReference type="InterPro" id="IPR036631">
    <property type="entry name" value="MGMT_N_sf"/>
</dbReference>
<evidence type="ECO:0000313" key="12">
    <source>
        <dbReference type="EMBL" id="NYG56433.1"/>
    </source>
</evidence>
<feature type="domain" description="Methylguanine DNA methyltransferase ribonuclease-like" evidence="11">
    <location>
        <begin position="2"/>
        <end position="72"/>
    </location>
</feature>
<feature type="active site" description="Nucleophile; methyl group acceptor" evidence="9">
    <location>
        <position position="128"/>
    </location>
</feature>
<dbReference type="SUPFAM" id="SSF53155">
    <property type="entry name" value="Methylated DNA-protein cysteine methyltransferase domain"/>
    <property type="match status" value="1"/>
</dbReference>
<evidence type="ECO:0000256" key="2">
    <source>
        <dbReference type="ARBA" id="ARBA00008711"/>
    </source>
</evidence>
<dbReference type="Pfam" id="PF02870">
    <property type="entry name" value="Methyltransf_1N"/>
    <property type="match status" value="1"/>
</dbReference>
<sequence>MWTTLDSPIGELRVVERDGALTAIEFSPFRDAAGGRPIGDREDDHPVLAEAVRQLQAYFAGELTDFDLPLAPVGSDFQQRVWAELQRIGYGRTASYGEVARRLGHTGAASRAVGTANGRNPIPVVIPCHRVIGADGTLTGYAGGMARKQTLLQLEQGALF</sequence>
<dbReference type="GO" id="GO:0006307">
    <property type="term" value="P:DNA alkylation repair"/>
    <property type="evidence" value="ECO:0007669"/>
    <property type="project" value="UniProtKB-UniRule"/>
</dbReference>